<proteinExistence type="predicted"/>
<gene>
    <name evidence="1" type="ORF">EDD33_2631</name>
</gene>
<dbReference type="EMBL" id="RKHO01000001">
    <property type="protein sequence ID" value="ROR91756.1"/>
    <property type="molecule type" value="Genomic_DNA"/>
</dbReference>
<sequence>MALRVIGIVGQDLSGLQSQIDAAMQAATTAQATGANARNMVLTRDATLNTLTSGQATLATQQASLESLAATLGAAIPASEVTHAAQWAAINALIAKAATFKLKRVSSAATLALGATVDLAVTWDAPFPDANYVALPVLDAATGVVNITTPGIKSQTATGCVVSFKTNIALLAAVNINVIGLRFG</sequence>
<protein>
    <submittedName>
        <fullName evidence="1">Uncharacterized protein</fullName>
    </submittedName>
</protein>
<dbReference type="Proteomes" id="UP000281738">
    <property type="component" value="Unassembled WGS sequence"/>
</dbReference>
<comment type="caution">
    <text evidence="1">The sequence shown here is derived from an EMBL/GenBank/DDBJ whole genome shotgun (WGS) entry which is preliminary data.</text>
</comment>
<dbReference type="RefSeq" id="WP_123391364.1">
    <property type="nucleotide sequence ID" value="NZ_RKHO01000001.1"/>
</dbReference>
<reference evidence="1 2" key="1">
    <citation type="submission" date="2018-11" db="EMBL/GenBank/DDBJ databases">
        <title>Sequencing the genomes of 1000 actinobacteria strains.</title>
        <authorList>
            <person name="Klenk H.-P."/>
        </authorList>
    </citation>
    <scope>NUCLEOTIDE SEQUENCE [LARGE SCALE GENOMIC DNA]</scope>
    <source>
        <strain evidence="1 2">DSM 12652</strain>
    </source>
</reference>
<accession>A0A3N2CWB4</accession>
<evidence type="ECO:0000313" key="2">
    <source>
        <dbReference type="Proteomes" id="UP000281738"/>
    </source>
</evidence>
<keyword evidence="2" id="KW-1185">Reference proteome</keyword>
<organism evidence="1 2">
    <name type="scientific">Nocardioides aurantiacus</name>
    <dbReference type="NCBI Taxonomy" id="86796"/>
    <lineage>
        <taxon>Bacteria</taxon>
        <taxon>Bacillati</taxon>
        <taxon>Actinomycetota</taxon>
        <taxon>Actinomycetes</taxon>
        <taxon>Propionibacteriales</taxon>
        <taxon>Nocardioidaceae</taxon>
        <taxon>Nocardioides</taxon>
    </lineage>
</organism>
<evidence type="ECO:0000313" key="1">
    <source>
        <dbReference type="EMBL" id="ROR91756.1"/>
    </source>
</evidence>
<name>A0A3N2CWB4_9ACTN</name>
<dbReference type="AlphaFoldDB" id="A0A3N2CWB4"/>